<dbReference type="InterPro" id="IPR001387">
    <property type="entry name" value="Cro/C1-type_HTH"/>
</dbReference>
<evidence type="ECO:0000313" key="5">
    <source>
        <dbReference type="EMBL" id="HAG2283317.1"/>
    </source>
</evidence>
<gene>
    <name evidence="5" type="ORF">G8W61_003647</name>
</gene>
<keyword evidence="1" id="KW-0805">Transcription regulation</keyword>
<evidence type="ECO:0000256" key="1">
    <source>
        <dbReference type="ARBA" id="ARBA00023015"/>
    </source>
</evidence>
<dbReference type="PANTHER" id="PTHR36511:SF3">
    <property type="entry name" value="ANTITOXIN HIGA-2"/>
    <property type="match status" value="1"/>
</dbReference>
<organism evidence="5">
    <name type="scientific">Salmonella enterica</name>
    <name type="common">Salmonella choleraesuis</name>
    <dbReference type="NCBI Taxonomy" id="28901"/>
    <lineage>
        <taxon>Bacteria</taxon>
        <taxon>Pseudomonadati</taxon>
        <taxon>Pseudomonadota</taxon>
        <taxon>Gammaproteobacteria</taxon>
        <taxon>Enterobacterales</taxon>
        <taxon>Enterobacteriaceae</taxon>
        <taxon>Salmonella</taxon>
    </lineage>
</organism>
<dbReference type="NCBIfam" id="NF041265">
    <property type="entry name" value="NadS"/>
    <property type="match status" value="1"/>
</dbReference>
<evidence type="ECO:0000256" key="2">
    <source>
        <dbReference type="ARBA" id="ARBA00023125"/>
    </source>
</evidence>
<sequence>MSDFFKDLMTSVNEAVAISQGKTKAARVIRYELPDVKKIRAETGMKQDDFAHAIGVSPALVQAWEQHRRKPSGSALKVLNILKNNPEFIDEIKQA</sequence>
<keyword evidence="3" id="KW-0804">Transcription</keyword>
<name>A0A760BF54_SALER</name>
<feature type="domain" description="HTH cro/C1-type" evidence="4">
    <location>
        <begin position="36"/>
        <end position="89"/>
    </location>
</feature>
<protein>
    <submittedName>
        <fullName evidence="5">Helix-turn-helix domain-containing protein</fullName>
    </submittedName>
</protein>
<evidence type="ECO:0000259" key="4">
    <source>
        <dbReference type="PROSITE" id="PS50943"/>
    </source>
</evidence>
<dbReference type="Gene3D" id="1.10.260.40">
    <property type="entry name" value="lambda repressor-like DNA-binding domains"/>
    <property type="match status" value="1"/>
</dbReference>
<dbReference type="SMART" id="SM00530">
    <property type="entry name" value="HTH_XRE"/>
    <property type="match status" value="1"/>
</dbReference>
<dbReference type="InterPro" id="IPR047761">
    <property type="entry name" value="NadS-like"/>
</dbReference>
<reference evidence="5" key="1">
    <citation type="journal article" date="2018" name="Genome Biol.">
        <title>SKESA: strategic k-mer extension for scrupulous assemblies.</title>
        <authorList>
            <person name="Souvorov A."/>
            <person name="Agarwala R."/>
            <person name="Lipman D.J."/>
        </authorList>
    </citation>
    <scope>NUCLEOTIDE SEQUENCE</scope>
    <source>
        <strain evidence="5">MA.CK_94/00001630</strain>
    </source>
</reference>
<dbReference type="InterPro" id="IPR010982">
    <property type="entry name" value="Lambda_DNA-bd_dom_sf"/>
</dbReference>
<dbReference type="CDD" id="cd00093">
    <property type="entry name" value="HTH_XRE"/>
    <property type="match status" value="1"/>
</dbReference>
<dbReference type="Pfam" id="PF01381">
    <property type="entry name" value="HTH_3"/>
    <property type="match status" value="1"/>
</dbReference>
<proteinExistence type="predicted"/>
<reference evidence="5" key="2">
    <citation type="submission" date="2020-02" db="EMBL/GenBank/DDBJ databases">
        <authorList>
            <consortium name="NCBI Pathogen Detection Project"/>
        </authorList>
    </citation>
    <scope>NUCLEOTIDE SEQUENCE</scope>
    <source>
        <strain evidence="5">MA.CK_94/00001630</strain>
    </source>
</reference>
<evidence type="ECO:0000256" key="3">
    <source>
        <dbReference type="ARBA" id="ARBA00023163"/>
    </source>
</evidence>
<dbReference type="SUPFAM" id="SSF47413">
    <property type="entry name" value="lambda repressor-like DNA-binding domains"/>
    <property type="match status" value="1"/>
</dbReference>
<dbReference type="PANTHER" id="PTHR36511">
    <property type="entry name" value="MERR FAMILY BACTERIAL REGULATORY PROTEIN"/>
    <property type="match status" value="1"/>
</dbReference>
<dbReference type="PROSITE" id="PS50943">
    <property type="entry name" value="HTH_CROC1"/>
    <property type="match status" value="1"/>
</dbReference>
<dbReference type="AlphaFoldDB" id="A0A760BF54"/>
<keyword evidence="2" id="KW-0238">DNA-binding</keyword>
<comment type="caution">
    <text evidence="5">The sequence shown here is derived from an EMBL/GenBank/DDBJ whole genome shotgun (WGS) entry which is preliminary data.</text>
</comment>
<dbReference type="GO" id="GO:0003677">
    <property type="term" value="F:DNA binding"/>
    <property type="evidence" value="ECO:0007669"/>
    <property type="project" value="UniProtKB-KW"/>
</dbReference>
<dbReference type="InterPro" id="IPR052359">
    <property type="entry name" value="HTH-type_reg/antitoxin"/>
</dbReference>
<accession>A0A760BF54</accession>
<dbReference type="EMBL" id="DAAXRP010000013">
    <property type="protein sequence ID" value="HAG2283317.1"/>
    <property type="molecule type" value="Genomic_DNA"/>
</dbReference>